<evidence type="ECO:0000313" key="4">
    <source>
        <dbReference type="Proteomes" id="UP000828390"/>
    </source>
</evidence>
<evidence type="ECO:0000313" key="3">
    <source>
        <dbReference type="EMBL" id="KAH3699117.1"/>
    </source>
</evidence>
<accession>A0A9D3YBA5</accession>
<dbReference type="Proteomes" id="UP000828390">
    <property type="component" value="Unassembled WGS sequence"/>
</dbReference>
<evidence type="ECO:0000256" key="1">
    <source>
        <dbReference type="SAM" id="MobiDB-lite"/>
    </source>
</evidence>
<organism evidence="2 4">
    <name type="scientific">Dreissena polymorpha</name>
    <name type="common">Zebra mussel</name>
    <name type="synonym">Mytilus polymorpha</name>
    <dbReference type="NCBI Taxonomy" id="45954"/>
    <lineage>
        <taxon>Eukaryota</taxon>
        <taxon>Metazoa</taxon>
        <taxon>Spiralia</taxon>
        <taxon>Lophotrochozoa</taxon>
        <taxon>Mollusca</taxon>
        <taxon>Bivalvia</taxon>
        <taxon>Autobranchia</taxon>
        <taxon>Heteroconchia</taxon>
        <taxon>Euheterodonta</taxon>
        <taxon>Imparidentia</taxon>
        <taxon>Neoheterodontei</taxon>
        <taxon>Myida</taxon>
        <taxon>Dreissenoidea</taxon>
        <taxon>Dreissenidae</taxon>
        <taxon>Dreissena</taxon>
    </lineage>
</organism>
<protein>
    <submittedName>
        <fullName evidence="2">Uncharacterized protein</fullName>
    </submittedName>
</protein>
<dbReference type="AlphaFoldDB" id="A0A9D3YBA5"/>
<feature type="compositionally biased region" description="Basic and acidic residues" evidence="1">
    <location>
        <begin position="1"/>
        <end position="17"/>
    </location>
</feature>
<comment type="caution">
    <text evidence="2">The sequence shown here is derived from an EMBL/GenBank/DDBJ whole genome shotgun (WGS) entry which is preliminary data.</text>
</comment>
<keyword evidence="4" id="KW-1185">Reference proteome</keyword>
<feature type="region of interest" description="Disordered" evidence="1">
    <location>
        <begin position="1"/>
        <end position="51"/>
    </location>
</feature>
<sequence length="51" mass="5943">MAREQAHNYRRHGETIYERGQATSYDGPIDETPTSRFRNRGGVFARPGYRN</sequence>
<reference evidence="2" key="1">
    <citation type="journal article" date="2019" name="bioRxiv">
        <title>The Genome of the Zebra Mussel, Dreissena polymorpha: A Resource for Invasive Species Research.</title>
        <authorList>
            <person name="McCartney M.A."/>
            <person name="Auch B."/>
            <person name="Kono T."/>
            <person name="Mallez S."/>
            <person name="Zhang Y."/>
            <person name="Obille A."/>
            <person name="Becker A."/>
            <person name="Abrahante J.E."/>
            <person name="Garbe J."/>
            <person name="Badalamenti J.P."/>
            <person name="Herman A."/>
            <person name="Mangelson H."/>
            <person name="Liachko I."/>
            <person name="Sullivan S."/>
            <person name="Sone E.D."/>
            <person name="Koren S."/>
            <person name="Silverstein K.A.T."/>
            <person name="Beckman K.B."/>
            <person name="Gohl D.M."/>
        </authorList>
    </citation>
    <scope>NUCLEOTIDE SEQUENCE</scope>
    <source>
        <strain evidence="2">Duluth1</strain>
        <tissue evidence="2">Whole animal</tissue>
    </source>
</reference>
<gene>
    <name evidence="3" type="ORF">DPMN_074071</name>
    <name evidence="2" type="ORF">DPMN_084178</name>
</gene>
<proteinExistence type="predicted"/>
<dbReference type="EMBL" id="JAIWYP010000016">
    <property type="protein sequence ID" value="KAH3696702.1"/>
    <property type="molecule type" value="Genomic_DNA"/>
</dbReference>
<dbReference type="EMBL" id="JAIWYP010000015">
    <property type="protein sequence ID" value="KAH3699117.1"/>
    <property type="molecule type" value="Genomic_DNA"/>
</dbReference>
<reference evidence="2" key="2">
    <citation type="submission" date="2020-11" db="EMBL/GenBank/DDBJ databases">
        <authorList>
            <person name="McCartney M.A."/>
            <person name="Auch B."/>
            <person name="Kono T."/>
            <person name="Mallez S."/>
            <person name="Becker A."/>
            <person name="Gohl D.M."/>
            <person name="Silverstein K.A.T."/>
            <person name="Koren S."/>
            <person name="Bechman K.B."/>
            <person name="Herman A."/>
            <person name="Abrahante J.E."/>
            <person name="Garbe J."/>
        </authorList>
    </citation>
    <scope>NUCLEOTIDE SEQUENCE</scope>
    <source>
        <strain evidence="2">Duluth1</strain>
        <tissue evidence="2">Whole animal</tissue>
    </source>
</reference>
<evidence type="ECO:0000313" key="2">
    <source>
        <dbReference type="EMBL" id="KAH3696702.1"/>
    </source>
</evidence>
<name>A0A9D3YBA5_DREPO</name>